<evidence type="ECO:0000313" key="2">
    <source>
        <dbReference type="EMBL" id="MBN2908333.1"/>
    </source>
</evidence>
<dbReference type="InterPro" id="IPR005149">
    <property type="entry name" value="Tscrpt_reg_PadR_N"/>
</dbReference>
<dbReference type="Gene3D" id="1.10.10.10">
    <property type="entry name" value="Winged helix-like DNA-binding domain superfamily/Winged helix DNA-binding domain"/>
    <property type="match status" value="1"/>
</dbReference>
<dbReference type="Pfam" id="PF03551">
    <property type="entry name" value="PadR"/>
    <property type="match status" value="1"/>
</dbReference>
<name>A0ABS2WFP7_9BACL</name>
<dbReference type="InterPro" id="IPR036388">
    <property type="entry name" value="WH-like_DNA-bd_sf"/>
</dbReference>
<dbReference type="EMBL" id="JAFHAP010000004">
    <property type="protein sequence ID" value="MBN2908333.1"/>
    <property type="molecule type" value="Genomic_DNA"/>
</dbReference>
<dbReference type="InterPro" id="IPR052509">
    <property type="entry name" value="Metal_resp_DNA-bind_regulator"/>
</dbReference>
<comment type="caution">
    <text evidence="2">The sequence shown here is derived from an EMBL/GenBank/DDBJ whole genome shotgun (WGS) entry which is preliminary data.</text>
</comment>
<dbReference type="SUPFAM" id="SSF46785">
    <property type="entry name" value="Winged helix' DNA-binding domain"/>
    <property type="match status" value="1"/>
</dbReference>
<reference evidence="2" key="1">
    <citation type="journal article" date="2024" name="Int. J. Syst. Evol. Microbiol.">
        <title>Polycladomyces zharkentensis sp. nov., a novel thermophilic cellulose- and starch-degrading member of the Bacillota from a geothermal aquifer in Kazakhstan.</title>
        <authorList>
            <person name="Mashzhan A."/>
            <person name="Kistaubayeva A."/>
            <person name="Javier-Lopez R."/>
            <person name="Bissenova U."/>
            <person name="Bissenbay A."/>
            <person name="Birkeland N.K."/>
        </authorList>
    </citation>
    <scope>NUCLEOTIDE SEQUENCE</scope>
    <source>
        <strain evidence="2">ZKZ2T</strain>
    </source>
</reference>
<dbReference type="Proteomes" id="UP001177120">
    <property type="component" value="Unassembled WGS sequence"/>
</dbReference>
<evidence type="ECO:0000259" key="1">
    <source>
        <dbReference type="Pfam" id="PF03551"/>
    </source>
</evidence>
<organism evidence="2 3">
    <name type="scientific">Polycladomyces zharkentensis</name>
    <dbReference type="NCBI Taxonomy" id="2807616"/>
    <lineage>
        <taxon>Bacteria</taxon>
        <taxon>Bacillati</taxon>
        <taxon>Bacillota</taxon>
        <taxon>Bacilli</taxon>
        <taxon>Bacillales</taxon>
        <taxon>Thermoactinomycetaceae</taxon>
        <taxon>Polycladomyces</taxon>
    </lineage>
</organism>
<proteinExistence type="predicted"/>
<keyword evidence="3" id="KW-1185">Reference proteome</keyword>
<sequence length="87" mass="10609">MYGYEMAKRIRQQSRDLYEMGEGTLYPALKRLENKGWLTSKWKETDGGKRRRYYSVTEDGRKALTRKLERWHFLRRLILQVSREVHS</sequence>
<dbReference type="PANTHER" id="PTHR33169:SF25">
    <property type="entry name" value="DNA-BINDING PROTEIN YIZB-RELATED"/>
    <property type="match status" value="1"/>
</dbReference>
<accession>A0ABS2WFP7</accession>
<feature type="domain" description="Transcription regulator PadR N-terminal" evidence="1">
    <location>
        <begin position="1"/>
        <end position="65"/>
    </location>
</feature>
<dbReference type="InterPro" id="IPR036390">
    <property type="entry name" value="WH_DNA-bd_sf"/>
</dbReference>
<gene>
    <name evidence="2" type="ORF">JQC72_02205</name>
</gene>
<evidence type="ECO:0000313" key="3">
    <source>
        <dbReference type="Proteomes" id="UP001177120"/>
    </source>
</evidence>
<protein>
    <submittedName>
        <fullName evidence="2">Helix-turn-helix transcriptional regulator</fullName>
    </submittedName>
</protein>
<dbReference type="PANTHER" id="PTHR33169">
    <property type="entry name" value="PADR-FAMILY TRANSCRIPTIONAL REGULATOR"/>
    <property type="match status" value="1"/>
</dbReference>